<feature type="compositionally biased region" description="Low complexity" evidence="6">
    <location>
        <begin position="1885"/>
        <end position="1894"/>
    </location>
</feature>
<dbReference type="InterPro" id="IPR003395">
    <property type="entry name" value="RecF/RecN/SMC_N"/>
</dbReference>
<evidence type="ECO:0000256" key="4">
    <source>
        <dbReference type="ARBA" id="ARBA00023119"/>
    </source>
</evidence>
<evidence type="ECO:0000313" key="10">
    <source>
        <dbReference type="Proteomes" id="UP000078542"/>
    </source>
</evidence>
<feature type="compositionally biased region" description="Polar residues" evidence="6">
    <location>
        <begin position="1325"/>
        <end position="1336"/>
    </location>
</feature>
<evidence type="ECO:0000256" key="6">
    <source>
        <dbReference type="SAM" id="MobiDB-lite"/>
    </source>
</evidence>
<dbReference type="InterPro" id="IPR000885">
    <property type="entry name" value="Fib_collagen_C"/>
</dbReference>
<dbReference type="GO" id="GO:0005201">
    <property type="term" value="F:extracellular matrix structural constituent"/>
    <property type="evidence" value="ECO:0007669"/>
    <property type="project" value="InterPro"/>
</dbReference>
<evidence type="ECO:0000256" key="3">
    <source>
        <dbReference type="ARBA" id="ARBA00023054"/>
    </source>
</evidence>
<dbReference type="SUPFAM" id="SSF52540">
    <property type="entry name" value="P-loop containing nucleoside triphosphate hydrolases"/>
    <property type="match status" value="1"/>
</dbReference>
<feature type="region of interest" description="Disordered" evidence="6">
    <location>
        <begin position="196"/>
        <end position="216"/>
    </location>
</feature>
<dbReference type="InterPro" id="IPR036277">
    <property type="entry name" value="SMC_hinge_sf"/>
</dbReference>
<dbReference type="GO" id="GO:0005581">
    <property type="term" value="C:collagen trimer"/>
    <property type="evidence" value="ECO:0007669"/>
    <property type="project" value="UniProtKB-KW"/>
</dbReference>
<keyword evidence="7" id="KW-0812">Transmembrane</keyword>
<keyword evidence="4 9" id="KW-0176">Collagen</keyword>
<feature type="compositionally biased region" description="Pro residues" evidence="6">
    <location>
        <begin position="1156"/>
        <end position="1168"/>
    </location>
</feature>
<feature type="compositionally biased region" description="Pro residues" evidence="6">
    <location>
        <begin position="2172"/>
        <end position="2182"/>
    </location>
</feature>
<protein>
    <submittedName>
        <fullName evidence="9">Collagen alpha-2(I) chain</fullName>
    </submittedName>
</protein>
<feature type="compositionally biased region" description="Low complexity" evidence="6">
    <location>
        <begin position="1482"/>
        <end position="1500"/>
    </location>
</feature>
<dbReference type="GO" id="GO:0051276">
    <property type="term" value="P:chromosome organization"/>
    <property type="evidence" value="ECO:0007669"/>
    <property type="project" value="InterPro"/>
</dbReference>
<dbReference type="InterPro" id="IPR027417">
    <property type="entry name" value="P-loop_NTPase"/>
</dbReference>
<evidence type="ECO:0000256" key="1">
    <source>
        <dbReference type="ARBA" id="ARBA00004613"/>
    </source>
</evidence>
<dbReference type="InterPro" id="IPR010935">
    <property type="entry name" value="SMC_hinge"/>
</dbReference>
<feature type="compositionally biased region" description="Low complexity" evidence="6">
    <location>
        <begin position="1730"/>
        <end position="1746"/>
    </location>
</feature>
<feature type="coiled-coil region" evidence="5">
    <location>
        <begin position="785"/>
        <end position="838"/>
    </location>
</feature>
<dbReference type="GO" id="GO:0031012">
    <property type="term" value="C:extracellular matrix"/>
    <property type="evidence" value="ECO:0007669"/>
    <property type="project" value="TreeGrafter"/>
</dbReference>
<dbReference type="Pfam" id="PF01410">
    <property type="entry name" value="COLFI"/>
    <property type="match status" value="1"/>
</dbReference>
<feature type="region of interest" description="Disordered" evidence="6">
    <location>
        <begin position="1002"/>
        <end position="1113"/>
    </location>
</feature>
<dbReference type="InterPro" id="IPR008160">
    <property type="entry name" value="Collagen"/>
</dbReference>
<dbReference type="EMBL" id="KQ977120">
    <property type="protein sequence ID" value="KYN05554.1"/>
    <property type="molecule type" value="Genomic_DNA"/>
</dbReference>
<feature type="compositionally biased region" description="Pro residues" evidence="6">
    <location>
        <begin position="2035"/>
        <end position="2046"/>
    </location>
</feature>
<dbReference type="InterPro" id="IPR050149">
    <property type="entry name" value="Collagen_superfamily"/>
</dbReference>
<dbReference type="PANTHER" id="PTHR24023:SF1082">
    <property type="entry name" value="COLLAGEN TRIPLE HELIX REPEAT"/>
    <property type="match status" value="1"/>
</dbReference>
<dbReference type="Gene3D" id="2.60.120.1000">
    <property type="match status" value="1"/>
</dbReference>
<feature type="coiled-coil region" evidence="5">
    <location>
        <begin position="667"/>
        <end position="701"/>
    </location>
</feature>
<sequence>MKCDMYVKLIFDINTVDGINKKSFTRAVHGETNQYKIDDKIVTNICYITELRKMNLDIKMGNFLIPQGYISCFAMKTPKDLTTMFEKISNSIEYKADYDRLKLELLKVAEEINFENKMKKQILIQKKHAIMEKAETEKYLKLEEQRYYKNMIAYIFHMFVITSLFNITVKRYMELMNKVECQAEVSVKQIKSLMRNQQEDHDKLGNENRRKEELEDKEKQIRLKKVNLETRLKKLQDLSTKSKTTLMEKTLKIQKLNQKIPEIKNKSLNLESDIVKITEELFQADTDNDSILRGNKKKETINMLKQIYSGVYGRLSDLCKPIHSRYNVAVTKVFGKNINAIVVDTTRTAIQCIQLLKQEKLDIEIFLPLDSIKNIILNEKLRAIEEPQNVKLLYDVLNISSQRINKAVLFVTKNTLVCETSEHARMLAYPDDDKQKAYDCVSLDGYFYHKNGLMSGGQADLIVKAKQWDEQRILILKEQKAQLMRELRDLPKISLMQSEFDTINIEINALILRNKYTETDIKVTENKIVETQKELDMVNGEIIALNVFIIDDNMQKRNKEIKNMEKYINSIKNEIYVDFCNDINVPDISYYEENNLRIYQEKKTKQMELEQQYNRIENQLCFENENDIESKVLKWQRAVEHADAEWNKVYQQGHAKIKVNELEETEMSKLKDNYTNVAKDLEDVNKKLAEHKSKISVIEELYLDSQKVHIAVQRKIQQKKIECNIILKECKMEDIIIPMLETHCGLEESVSTGSLSTSIESSEDCEILTKIDFSQFPEKISNFTKKELQDMVIKLNEEITEIENELEDLINHKIDEKIDIIAQRMQKVNTNLRNYRKKYNGIITQFESNLVNNTSAQAIILPDNPEEPYAGNIIYNCRAPYKGFQPLLYLSEGEKSMASLALLFAIQRYKQVPFFIMDEGDAALDKANIKNVVSFIRFQKTSMQFIVVSLCKELYRNADALIGVTFERDFTMRRQALELITRLLVVQLLLPLPDQVNAVKNRLRKQRSKPQEHQVQHSSNDYEYDYNYNENYDEYDEKNEEPSSTSARDHSVSPTEILPGESNIYSSVAVPGPRGVPGRPGDAGRPGDSGYPGQPGTPGIPGPPGPPGPVPDVSLYYQQLALSEANEDKGPTGAAASLYGPEALSYIQTQVGPMGPRGPPGPAGPPGPQGFQGTRGETGELGSPGPPGMPGPRGLPGLPGKDGISGEDGETGPPGSPGSVGQRGIPGIPGLPGLKGHRGFPGLDGAKGEQGIPGEKGSMGSPGSTGPVGPMGPAGPRGERGREGPSGPPGLRGLDGIAGPPGQPGAIGKPGSPGFPGNPGVKGDQGSQGPTGNQGLQGPRGESGRPGQPGETGPQGPQGIDGIPGEKGATGAIGPVGVIGFPGARGQPGISGNPGIPGAKGAPRIVKVTFYKTLMISLQGFPGDRGLKGDTGVKGDAGMPGPRGLPGPPGNEGKRGKRGMRGPIGSVGSPGERGIPGERGLPGSDGPIGPQGQPGDRGPSGAVGPKGATGDPGRPGSTGLQNILYVVKVLITFDIYMTIKYKKIQGARGLMGRPGVSGKPGNPGERGIQGADGKPGEQGLPGQQGLPGPIGTPGERGYPGERGKDGEPGNPGSPGPRGDSGKEGPPGVQGLPGPSGSDGARGLPGPTGPRGFQGLPGAAGNPGVPGKDGEAGVQGPPGPPGIVGDRGERGLPGEIGLTGPPGSMGPRGETGAQGSEGLIGLPGLKGDKGSFGSPGLLGLPGARGLPGESGQKGERGTIGPIGPEGPSGHIGERGPQGEVGPPGPPGEPAERGDPGSPGPIGEPGAPGNPGERGPHGLQGLPGFPGPQGLIGLPGLKGDHGYPGLKGEQGNPGLTGNRGEIGAPGPIGLTGAKGIRGDPGGPPGNVGPSGVPGLPGIKGDAGDIGRPGNPGPIGNPGLPGIDGIKGESGSPGSQGPTGSQGPQGLPGERGLSGLPGSPGPIGNRGLRGAPGEVGQPGKTGAEGPPGPPGLTGPAGAPGHIGETGPEGSIGKPGPSGIGGRPGDKGPPGTPGAAGPSGPPGLPGPLGPTGPTGPTGERGPKGEAGPQGVEGPQGPRGKPGPAGLEGIKGARGEEGQKGAKGHRGFTGLQGLSGSPGLVGEKGIPGLPGLPGKDGEPGIRGNPGREGNPGPIGPAGNPGSRGPSGEEGQQGSPGLPGPPGPPGPPGEVGFGYDAASLAAFIAQGQTKGPDPLGDEPPRIFSKDITEKERRELLLKAYENLKSSFQKLVKPDGEKNSPAKTCRDLFAAYPDKLSGEYWIDPNEGDIRDAILVYCDVEKRATCILPNPSRSSEINHITDQQETWLSEIDSGMKITYKADSNQISFLQLLSKHAKQNITYHCKNSVAYFDYEKKTYKRSLKLLTWNDVELTPRGNQRLRYEMIMDECRVYRNHWGKTVVSYETDKPIRLPILDVALRDIGKPEQSFSIEIGPTCYD</sequence>
<name>A0A151ILC8_9HYME</name>
<evidence type="ECO:0000256" key="2">
    <source>
        <dbReference type="ARBA" id="ARBA00022525"/>
    </source>
</evidence>
<dbReference type="STRING" id="456900.A0A151ILC8"/>
<evidence type="ECO:0000259" key="8">
    <source>
        <dbReference type="PROSITE" id="PS51461"/>
    </source>
</evidence>
<keyword evidence="7" id="KW-0472">Membrane</keyword>
<feature type="coiled-coil region" evidence="5">
    <location>
        <begin position="521"/>
        <end position="574"/>
    </location>
</feature>
<feature type="region of interest" description="Disordered" evidence="6">
    <location>
        <begin position="1549"/>
        <end position="2188"/>
    </location>
</feature>
<dbReference type="Pfam" id="PF02463">
    <property type="entry name" value="SMC_N"/>
    <property type="match status" value="1"/>
</dbReference>
<dbReference type="Pfam" id="PF06470">
    <property type="entry name" value="SMC_hinge"/>
    <property type="match status" value="1"/>
</dbReference>
<dbReference type="GO" id="GO:0005615">
    <property type="term" value="C:extracellular space"/>
    <property type="evidence" value="ECO:0007669"/>
    <property type="project" value="TreeGrafter"/>
</dbReference>
<comment type="subcellular location">
    <subcellularLocation>
        <location evidence="1">Secreted</location>
    </subcellularLocation>
</comment>
<feature type="compositionally biased region" description="Low complexity" evidence="6">
    <location>
        <begin position="2136"/>
        <end position="2170"/>
    </location>
</feature>
<dbReference type="GO" id="GO:0005524">
    <property type="term" value="F:ATP binding"/>
    <property type="evidence" value="ECO:0007669"/>
    <property type="project" value="InterPro"/>
</dbReference>
<keyword evidence="2" id="KW-0964">Secreted</keyword>
<evidence type="ECO:0000256" key="5">
    <source>
        <dbReference type="SAM" id="Coils"/>
    </source>
</evidence>
<feature type="compositionally biased region" description="Low complexity" evidence="6">
    <location>
        <begin position="2118"/>
        <end position="2128"/>
    </location>
</feature>
<evidence type="ECO:0000256" key="7">
    <source>
        <dbReference type="SAM" id="Phobius"/>
    </source>
</evidence>
<feature type="transmembrane region" description="Helical" evidence="7">
    <location>
        <begin position="151"/>
        <end position="169"/>
    </location>
</feature>
<feature type="compositionally biased region" description="Low complexity" evidence="6">
    <location>
        <begin position="1345"/>
        <end position="1363"/>
    </location>
</feature>
<keyword evidence="3 5" id="KW-0175">Coiled coil</keyword>
<dbReference type="Gene3D" id="1.20.1060.20">
    <property type="match status" value="1"/>
</dbReference>
<dbReference type="GO" id="GO:0005694">
    <property type="term" value="C:chromosome"/>
    <property type="evidence" value="ECO:0007669"/>
    <property type="project" value="InterPro"/>
</dbReference>
<dbReference type="PANTHER" id="PTHR24023">
    <property type="entry name" value="COLLAGEN ALPHA"/>
    <property type="match status" value="1"/>
</dbReference>
<dbReference type="SMART" id="SM00968">
    <property type="entry name" value="SMC_hinge"/>
    <property type="match status" value="1"/>
</dbReference>
<feature type="region of interest" description="Disordered" evidence="6">
    <location>
        <begin position="1421"/>
        <end position="1519"/>
    </location>
</feature>
<feature type="compositionally biased region" description="Basic and acidic residues" evidence="6">
    <location>
        <begin position="1598"/>
        <end position="1607"/>
    </location>
</feature>
<dbReference type="FunFam" id="2.60.120.1000:FF:000007">
    <property type="entry name" value="Collagen type V alpha 3 chain"/>
    <property type="match status" value="1"/>
</dbReference>
<feature type="compositionally biased region" description="Low complexity" evidence="6">
    <location>
        <begin position="1815"/>
        <end position="1835"/>
    </location>
</feature>
<feature type="domain" description="Fibrillar collagen NC1" evidence="8">
    <location>
        <begin position="2227"/>
        <end position="2450"/>
    </location>
</feature>
<feature type="compositionally biased region" description="Low complexity" evidence="6">
    <location>
        <begin position="1066"/>
        <end position="1080"/>
    </location>
</feature>
<keyword evidence="7" id="KW-1133">Transmembrane helix</keyword>
<feature type="region of interest" description="Disordered" evidence="6">
    <location>
        <begin position="1149"/>
        <end position="1376"/>
    </location>
</feature>
<dbReference type="Pfam" id="PF01391">
    <property type="entry name" value="Collagen"/>
    <property type="match status" value="8"/>
</dbReference>
<feature type="compositionally biased region" description="Low complexity" evidence="6">
    <location>
        <begin position="1289"/>
        <end position="1310"/>
    </location>
</feature>
<feature type="compositionally biased region" description="Basic and acidic residues" evidence="6">
    <location>
        <begin position="2086"/>
        <end position="2095"/>
    </location>
</feature>
<dbReference type="Proteomes" id="UP000078542">
    <property type="component" value="Unassembled WGS sequence"/>
</dbReference>
<organism evidence="9 10">
    <name type="scientific">Cyphomyrmex costatus</name>
    <dbReference type="NCBI Taxonomy" id="456900"/>
    <lineage>
        <taxon>Eukaryota</taxon>
        <taxon>Metazoa</taxon>
        <taxon>Ecdysozoa</taxon>
        <taxon>Arthropoda</taxon>
        <taxon>Hexapoda</taxon>
        <taxon>Insecta</taxon>
        <taxon>Pterygota</taxon>
        <taxon>Neoptera</taxon>
        <taxon>Endopterygota</taxon>
        <taxon>Hymenoptera</taxon>
        <taxon>Apocrita</taxon>
        <taxon>Aculeata</taxon>
        <taxon>Formicoidea</taxon>
        <taxon>Formicidae</taxon>
        <taxon>Myrmicinae</taxon>
        <taxon>Cyphomyrmex</taxon>
    </lineage>
</organism>
<keyword evidence="10" id="KW-1185">Reference proteome</keyword>
<dbReference type="Gene3D" id="3.40.50.300">
    <property type="entry name" value="P-loop containing nucleotide triphosphate hydrolases"/>
    <property type="match status" value="2"/>
</dbReference>
<dbReference type="SUPFAM" id="SSF75553">
    <property type="entry name" value="Smc hinge domain"/>
    <property type="match status" value="1"/>
</dbReference>
<dbReference type="Gene3D" id="3.30.70.1620">
    <property type="match status" value="1"/>
</dbReference>
<feature type="compositionally biased region" description="Basic and acidic residues" evidence="6">
    <location>
        <begin position="197"/>
        <end position="216"/>
    </location>
</feature>
<reference evidence="9 10" key="1">
    <citation type="submission" date="2016-03" db="EMBL/GenBank/DDBJ databases">
        <title>Cyphomyrmex costatus WGS genome.</title>
        <authorList>
            <person name="Nygaard S."/>
            <person name="Hu H."/>
            <person name="Boomsma J."/>
            <person name="Zhang G."/>
        </authorList>
    </citation>
    <scope>NUCLEOTIDE SEQUENCE [LARGE SCALE GENOMIC DNA]</scope>
    <source>
        <strain evidence="9">MS0001</strain>
        <tissue evidence="9">Whole body</tissue>
    </source>
</reference>
<feature type="compositionally biased region" description="Low complexity" evidence="6">
    <location>
        <begin position="1914"/>
        <end position="1954"/>
    </location>
</feature>
<feature type="compositionally biased region" description="Low complexity" evidence="6">
    <location>
        <begin position="1577"/>
        <end position="1593"/>
    </location>
</feature>
<feature type="compositionally biased region" description="Low complexity" evidence="6">
    <location>
        <begin position="1225"/>
        <end position="1234"/>
    </location>
</feature>
<dbReference type="SMART" id="SM00038">
    <property type="entry name" value="COLFI"/>
    <property type="match status" value="1"/>
</dbReference>
<dbReference type="PROSITE" id="PS51461">
    <property type="entry name" value="NC1_FIB"/>
    <property type="match status" value="1"/>
</dbReference>
<proteinExistence type="predicted"/>
<gene>
    <name evidence="9" type="ORF">ALC62_03472</name>
</gene>
<accession>A0A151ILC8</accession>
<feature type="compositionally biased region" description="Pro residues" evidence="6">
    <location>
        <begin position="1098"/>
        <end position="1110"/>
    </location>
</feature>
<evidence type="ECO:0000313" key="9">
    <source>
        <dbReference type="EMBL" id="KYN05554.1"/>
    </source>
</evidence>